<name>B2VVD2_PYRTR</name>
<keyword evidence="3 6" id="KW-1133">Transmembrane helix</keyword>
<dbReference type="Gene3D" id="1.10.1200.120">
    <property type="entry name" value="Large-conductance mechanosensitive channel, MscL, domain 1"/>
    <property type="match status" value="1"/>
</dbReference>
<feature type="transmembrane region" description="Helical" evidence="6">
    <location>
        <begin position="122"/>
        <end position="140"/>
    </location>
</feature>
<evidence type="ECO:0000256" key="3">
    <source>
        <dbReference type="ARBA" id="ARBA00022989"/>
    </source>
</evidence>
<dbReference type="Proteomes" id="UP000001471">
    <property type="component" value="Unassembled WGS sequence"/>
</dbReference>
<proteinExistence type="predicted"/>
<dbReference type="SUPFAM" id="SSF81330">
    <property type="entry name" value="Gated mechanosensitive channel"/>
    <property type="match status" value="1"/>
</dbReference>
<dbReference type="STRING" id="426418.B2VVD2"/>
<dbReference type="GO" id="GO:0008381">
    <property type="term" value="F:mechanosensitive monoatomic ion channel activity"/>
    <property type="evidence" value="ECO:0007669"/>
    <property type="project" value="TreeGrafter"/>
</dbReference>
<feature type="compositionally biased region" description="Polar residues" evidence="5">
    <location>
        <begin position="215"/>
        <end position="242"/>
    </location>
</feature>
<keyword evidence="2 6" id="KW-0812">Transmembrane</keyword>
<comment type="subcellular location">
    <subcellularLocation>
        <location evidence="1">Membrane</location>
        <topology evidence="1">Multi-pass membrane protein</topology>
    </subcellularLocation>
</comment>
<evidence type="ECO:0000313" key="8">
    <source>
        <dbReference type="Proteomes" id="UP000001471"/>
    </source>
</evidence>
<protein>
    <recommendedName>
        <fullName evidence="9">MscL, Large-conductance mechanosensitive channel</fullName>
    </recommendedName>
</protein>
<reference evidence="8" key="1">
    <citation type="journal article" date="2013" name="G3 (Bethesda)">
        <title>Comparative genomics of a plant-pathogenic fungus, Pyrenophora tritici-repentis, reveals transduplication and the impact of repeat elements on pathogenicity and population divergence.</title>
        <authorList>
            <person name="Manning V.A."/>
            <person name="Pandelova I."/>
            <person name="Dhillon B."/>
            <person name="Wilhelm L.J."/>
            <person name="Goodwin S.B."/>
            <person name="Berlin A.M."/>
            <person name="Figueroa M."/>
            <person name="Freitag M."/>
            <person name="Hane J.K."/>
            <person name="Henrissat B."/>
            <person name="Holman W.H."/>
            <person name="Kodira C.D."/>
            <person name="Martin J."/>
            <person name="Oliver R.P."/>
            <person name="Robbertse B."/>
            <person name="Schackwitz W."/>
            <person name="Schwartz D.C."/>
            <person name="Spatafora J.W."/>
            <person name="Turgeon B.G."/>
            <person name="Yandava C."/>
            <person name="Young S."/>
            <person name="Zhou S."/>
            <person name="Zeng Q."/>
            <person name="Grigoriev I.V."/>
            <person name="Ma L.-J."/>
            <person name="Ciuffetti L.M."/>
        </authorList>
    </citation>
    <scope>NUCLEOTIDE SEQUENCE [LARGE SCALE GENOMIC DNA]</scope>
    <source>
        <strain evidence="8">Pt-1C-BFP</strain>
    </source>
</reference>
<dbReference type="GO" id="GO:0016020">
    <property type="term" value="C:membrane"/>
    <property type="evidence" value="ECO:0007669"/>
    <property type="project" value="UniProtKB-SubCell"/>
</dbReference>
<organism evidence="7 8">
    <name type="scientific">Pyrenophora tritici-repentis (strain Pt-1C-BFP)</name>
    <name type="common">Wheat tan spot fungus</name>
    <name type="synonym">Drechslera tritici-repentis</name>
    <dbReference type="NCBI Taxonomy" id="426418"/>
    <lineage>
        <taxon>Eukaryota</taxon>
        <taxon>Fungi</taxon>
        <taxon>Dikarya</taxon>
        <taxon>Ascomycota</taxon>
        <taxon>Pezizomycotina</taxon>
        <taxon>Dothideomycetes</taxon>
        <taxon>Pleosporomycetidae</taxon>
        <taxon>Pleosporales</taxon>
        <taxon>Pleosporineae</taxon>
        <taxon>Pleosporaceae</taxon>
        <taxon>Pyrenophora</taxon>
    </lineage>
</organism>
<dbReference type="InterPro" id="IPR036019">
    <property type="entry name" value="MscL_channel"/>
</dbReference>
<accession>B2VVD2</accession>
<feature type="region of interest" description="Disordered" evidence="5">
    <location>
        <begin position="201"/>
        <end position="242"/>
    </location>
</feature>
<dbReference type="Pfam" id="PF01741">
    <property type="entry name" value="MscL"/>
    <property type="match status" value="1"/>
</dbReference>
<dbReference type="AlphaFoldDB" id="B2VVD2"/>
<evidence type="ECO:0008006" key="9">
    <source>
        <dbReference type="Google" id="ProtNLM"/>
    </source>
</evidence>
<gene>
    <name evidence="7" type="ORF">PTRG_02247</name>
</gene>
<evidence type="ECO:0000313" key="7">
    <source>
        <dbReference type="EMBL" id="EDU41685.1"/>
    </source>
</evidence>
<evidence type="ECO:0000256" key="1">
    <source>
        <dbReference type="ARBA" id="ARBA00004141"/>
    </source>
</evidence>
<evidence type="ECO:0000256" key="5">
    <source>
        <dbReference type="SAM" id="MobiDB-lite"/>
    </source>
</evidence>
<dbReference type="EMBL" id="DS231615">
    <property type="protein sequence ID" value="EDU41685.1"/>
    <property type="molecule type" value="Genomic_DNA"/>
</dbReference>
<keyword evidence="4 6" id="KW-0472">Membrane</keyword>
<dbReference type="PANTHER" id="PTHR30266">
    <property type="entry name" value="MECHANOSENSITIVE CHANNEL MSCL"/>
    <property type="match status" value="1"/>
</dbReference>
<dbReference type="OrthoDB" id="10010920at2759"/>
<evidence type="ECO:0000256" key="6">
    <source>
        <dbReference type="SAM" id="Phobius"/>
    </source>
</evidence>
<evidence type="ECO:0000256" key="2">
    <source>
        <dbReference type="ARBA" id="ARBA00022692"/>
    </source>
</evidence>
<dbReference type="InterPro" id="IPR037673">
    <property type="entry name" value="MSC/AndL"/>
</dbReference>
<dbReference type="PANTHER" id="PTHR30266:SF2">
    <property type="entry name" value="LARGE-CONDUCTANCE MECHANOSENSITIVE CHANNEL"/>
    <property type="match status" value="1"/>
</dbReference>
<dbReference type="HOGENOM" id="CLU_1147684_0_0_1"/>
<evidence type="ECO:0000256" key="4">
    <source>
        <dbReference type="ARBA" id="ARBA00023136"/>
    </source>
</evidence>
<sequence length="242" mass="26296">MPRLDETTQQTLRDAEQGIRRTTASAWESFSNFALRDNVLEVAVGLILASSFTACANALVSDIILPIISLLPFLSRTLDTKFVLLRHGPNSNSTISAGYNTPAQAVDDGAVVLAYGHFLDKIVRFAIVALALWVIANVYGRFSGDSIVKRQVKFNMATFYGLYGQRHSNGTPHSKAYTMFKFPMLEKIDLSGNDVLDVTASTAEEEGMTDPTLPSPSSAHPTTSYPASSQNKHPIPSSSQIP</sequence>
<dbReference type="eggNOG" id="ENOG502S1S2">
    <property type="taxonomic scope" value="Eukaryota"/>
</dbReference>
<feature type="transmembrane region" description="Helical" evidence="6">
    <location>
        <begin position="42"/>
        <end position="68"/>
    </location>
</feature>
<dbReference type="InParanoid" id="B2VVD2"/>